<proteinExistence type="inferred from homology"/>
<name>A0ABR2MYW8_9ASPA</name>
<protein>
    <submittedName>
        <fullName evidence="3">Protein WEAK CHLOROPLAST MOVEMENT UNDER BLUE LIGHT-like 2</fullName>
    </submittedName>
</protein>
<dbReference type="EMBL" id="JBBWWR010000003">
    <property type="protein sequence ID" value="KAK8969434.1"/>
    <property type="molecule type" value="Genomic_DNA"/>
</dbReference>
<evidence type="ECO:0000256" key="2">
    <source>
        <dbReference type="SAM" id="MobiDB-lite"/>
    </source>
</evidence>
<reference evidence="3 4" key="1">
    <citation type="journal article" date="2022" name="Nat. Plants">
        <title>Genomes of leafy and leafless Platanthera orchids illuminate the evolution of mycoheterotrophy.</title>
        <authorList>
            <person name="Li M.H."/>
            <person name="Liu K.W."/>
            <person name="Li Z."/>
            <person name="Lu H.C."/>
            <person name="Ye Q.L."/>
            <person name="Zhang D."/>
            <person name="Wang J.Y."/>
            <person name="Li Y.F."/>
            <person name="Zhong Z.M."/>
            <person name="Liu X."/>
            <person name="Yu X."/>
            <person name="Liu D.K."/>
            <person name="Tu X.D."/>
            <person name="Liu B."/>
            <person name="Hao Y."/>
            <person name="Liao X.Y."/>
            <person name="Jiang Y.T."/>
            <person name="Sun W.H."/>
            <person name="Chen J."/>
            <person name="Chen Y.Q."/>
            <person name="Ai Y."/>
            <person name="Zhai J.W."/>
            <person name="Wu S.S."/>
            <person name="Zhou Z."/>
            <person name="Hsiao Y.Y."/>
            <person name="Wu W.L."/>
            <person name="Chen Y.Y."/>
            <person name="Lin Y.F."/>
            <person name="Hsu J.L."/>
            <person name="Li C.Y."/>
            <person name="Wang Z.W."/>
            <person name="Zhao X."/>
            <person name="Zhong W.Y."/>
            <person name="Ma X.K."/>
            <person name="Ma L."/>
            <person name="Huang J."/>
            <person name="Chen G.Z."/>
            <person name="Huang M.Z."/>
            <person name="Huang L."/>
            <person name="Peng D.H."/>
            <person name="Luo Y.B."/>
            <person name="Zou S.Q."/>
            <person name="Chen S.P."/>
            <person name="Lan S."/>
            <person name="Tsai W.C."/>
            <person name="Van de Peer Y."/>
            <person name="Liu Z.J."/>
        </authorList>
    </citation>
    <scope>NUCLEOTIDE SEQUENCE [LARGE SCALE GENOMIC DNA]</scope>
    <source>
        <strain evidence="3">Lor288</strain>
    </source>
</reference>
<evidence type="ECO:0000256" key="1">
    <source>
        <dbReference type="ARBA" id="ARBA00005485"/>
    </source>
</evidence>
<evidence type="ECO:0000313" key="4">
    <source>
        <dbReference type="Proteomes" id="UP001412067"/>
    </source>
</evidence>
<gene>
    <name evidence="3" type="primary">WEL2</name>
    <name evidence="3" type="ORF">KSP40_PGU004788</name>
</gene>
<dbReference type="Proteomes" id="UP001412067">
    <property type="component" value="Unassembled WGS sequence"/>
</dbReference>
<evidence type="ECO:0000313" key="3">
    <source>
        <dbReference type="EMBL" id="KAK8969434.1"/>
    </source>
</evidence>
<accession>A0ABR2MYW8</accession>
<dbReference type="Pfam" id="PF05701">
    <property type="entry name" value="WEMBL"/>
    <property type="match status" value="1"/>
</dbReference>
<keyword evidence="4" id="KW-1185">Reference proteome</keyword>
<feature type="compositionally biased region" description="Polar residues" evidence="2">
    <location>
        <begin position="1"/>
        <end position="20"/>
    </location>
</feature>
<organism evidence="3 4">
    <name type="scientific">Platanthera guangdongensis</name>
    <dbReference type="NCBI Taxonomy" id="2320717"/>
    <lineage>
        <taxon>Eukaryota</taxon>
        <taxon>Viridiplantae</taxon>
        <taxon>Streptophyta</taxon>
        <taxon>Embryophyta</taxon>
        <taxon>Tracheophyta</taxon>
        <taxon>Spermatophyta</taxon>
        <taxon>Magnoliopsida</taxon>
        <taxon>Liliopsida</taxon>
        <taxon>Asparagales</taxon>
        <taxon>Orchidaceae</taxon>
        <taxon>Orchidoideae</taxon>
        <taxon>Orchideae</taxon>
        <taxon>Orchidinae</taxon>
        <taxon>Platanthera</taxon>
    </lineage>
</organism>
<dbReference type="InterPro" id="IPR008545">
    <property type="entry name" value="Web"/>
</dbReference>
<comment type="caution">
    <text evidence="3">The sequence shown here is derived from an EMBL/GenBank/DDBJ whole genome shotgun (WGS) entry which is preliminary data.</text>
</comment>
<feature type="region of interest" description="Disordered" evidence="2">
    <location>
        <begin position="1"/>
        <end position="69"/>
    </location>
</feature>
<comment type="similarity">
    <text evidence="1">Belongs to the WEB family.</text>
</comment>
<sequence>MEETHNTNGEVSAESLPSTSEGRRQRINPPHGGNGPSAARHDVSSSKHNYWRSRGVWGRSPESPESLNKIADPSRTVIDTKAPFESVKDAVNMFGGNVDWKAYRALIKEGLLRSANRTPCAGVDIREIPALSVTARAVTSVAATAVVTVAAAAL</sequence>